<proteinExistence type="predicted"/>
<protein>
    <submittedName>
        <fullName evidence="2">Uncharacterized protein</fullName>
    </submittedName>
</protein>
<gene>
    <name evidence="2" type="ORF">N5C05_22085</name>
</gene>
<organism evidence="2 3">
    <name type="scientific">Aquipseudomonas alcaligenes</name>
    <name type="common">Pseudomonas alcaligenes</name>
    <dbReference type="NCBI Taxonomy" id="43263"/>
    <lineage>
        <taxon>Bacteria</taxon>
        <taxon>Pseudomonadati</taxon>
        <taxon>Pseudomonadota</taxon>
        <taxon>Gammaproteobacteria</taxon>
        <taxon>Pseudomonadales</taxon>
        <taxon>Pseudomonadaceae</taxon>
        <taxon>Aquipseudomonas</taxon>
    </lineage>
</organism>
<evidence type="ECO:0000313" key="3">
    <source>
        <dbReference type="Proteomes" id="UP001158730"/>
    </source>
</evidence>
<evidence type="ECO:0000256" key="1">
    <source>
        <dbReference type="SAM" id="MobiDB-lite"/>
    </source>
</evidence>
<accession>A0AA42N7D0</accession>
<dbReference type="EMBL" id="JAOBYN010000072">
    <property type="protein sequence ID" value="MDH1057426.1"/>
    <property type="molecule type" value="Genomic_DNA"/>
</dbReference>
<comment type="caution">
    <text evidence="2">The sequence shown here is derived from an EMBL/GenBank/DDBJ whole genome shotgun (WGS) entry which is preliminary data.</text>
</comment>
<feature type="non-terminal residue" evidence="2">
    <location>
        <position position="1"/>
    </location>
</feature>
<dbReference type="Proteomes" id="UP001158730">
    <property type="component" value="Unassembled WGS sequence"/>
</dbReference>
<feature type="region of interest" description="Disordered" evidence="1">
    <location>
        <begin position="131"/>
        <end position="152"/>
    </location>
</feature>
<sequence>DGKPFAIIDAKASVSGKKPKYMSKPGNTRKPGISSLLEGSGSGHNRVVQMSHEWIEKNIKRSVPKRVADTIVELLANGEFNYSRHILYTPAYSNSLLTHLGATFENGSPDLHDEHSALHYSDSDVKKFVNRAKDRERKTGKYAGATGLNREA</sequence>
<name>A0AA42N7D0_AQUAC</name>
<reference evidence="2" key="1">
    <citation type="submission" date="2022-09" db="EMBL/GenBank/DDBJ databases">
        <title>Intensive care unit water sources are persistently colonized with multi-drug resistant bacteria and are the site of extensive horizontal gene transfer of antibiotic resistance genes.</title>
        <authorList>
            <person name="Diorio-Toth L."/>
        </authorList>
    </citation>
    <scope>NUCLEOTIDE SEQUENCE</scope>
    <source>
        <strain evidence="2">GD03990</strain>
    </source>
</reference>
<evidence type="ECO:0000313" key="2">
    <source>
        <dbReference type="EMBL" id="MDH1057426.1"/>
    </source>
</evidence>
<dbReference type="AlphaFoldDB" id="A0AA42N7D0"/>